<evidence type="ECO:0000256" key="4">
    <source>
        <dbReference type="ARBA" id="ARBA00022741"/>
    </source>
</evidence>
<feature type="region of interest" description="Disordered" evidence="8">
    <location>
        <begin position="476"/>
        <end position="510"/>
    </location>
</feature>
<dbReference type="GO" id="GO:0004674">
    <property type="term" value="F:protein serine/threonine kinase activity"/>
    <property type="evidence" value="ECO:0007669"/>
    <property type="project" value="UniProtKB-KW"/>
</dbReference>
<keyword evidence="9" id="KW-0812">Transmembrane</keyword>
<evidence type="ECO:0000313" key="11">
    <source>
        <dbReference type="EMBL" id="SFR50952.1"/>
    </source>
</evidence>
<evidence type="ECO:0000259" key="10">
    <source>
        <dbReference type="PROSITE" id="PS50011"/>
    </source>
</evidence>
<keyword evidence="5 11" id="KW-0418">Kinase</keyword>
<proteinExistence type="predicted"/>
<evidence type="ECO:0000256" key="7">
    <source>
        <dbReference type="PROSITE-ProRule" id="PRU10141"/>
    </source>
</evidence>
<dbReference type="PROSITE" id="PS50011">
    <property type="entry name" value="PROTEIN_KINASE_DOM"/>
    <property type="match status" value="1"/>
</dbReference>
<feature type="transmembrane region" description="Helical" evidence="9">
    <location>
        <begin position="449"/>
        <end position="473"/>
    </location>
</feature>
<evidence type="ECO:0000256" key="5">
    <source>
        <dbReference type="ARBA" id="ARBA00022777"/>
    </source>
</evidence>
<sequence>MSRPPSPPPQLEGFDYVEPLGTGGFADVFLYEQQQPRRRVAVKVLLADRLASGAAQEFADEANVMAMLSTHPAIVTIYQTGVAADGRPYLVMEYCPRPNLQQRARKEPFSVAEALRVGVQVAGAVETAHRAGVLHRDIKPANILVTAYNRPALTDFGIASTTGAVNEAAGMSIPWSPPESFGDPPQGGVRSDVYALAATLYTLLTGRSPFEKPGQRNSGADLISRIESEPLPPLGRADVPESLTRVLERGMAKNQDDRFGSAVAFARALQKVQIELSHSVTPIDIVDDHQPEPDHDDDDDGLTRVREVVSIDPGHTATRPSATTSPVLPPPPAAAPGPRFDPPTAASVDAADAEQTVVRVPQEALPPEAPVTGVPTLAVPPAPTPPVRPVTEQGDDAPTLLRAPRTVSPLAVGADTPSAPVLDAAPAAPVGAAPAPDSAPAERRSRRGLVWGLLAAAAVVVLAGGSVLTVNLLNASPPKPKPTAAQSADPQDPLGDMAAEPRDVTGAPDGAGAVRFTWTNASPKSGDSYLVTVVTLAGDGDTTSVDEPRITVPAQPGGKTCIDVMLRRENGSASSTVRGCTP</sequence>
<evidence type="ECO:0000256" key="3">
    <source>
        <dbReference type="ARBA" id="ARBA00022679"/>
    </source>
</evidence>
<dbReference type="PROSITE" id="PS00108">
    <property type="entry name" value="PROTEIN_KINASE_ST"/>
    <property type="match status" value="1"/>
</dbReference>
<keyword evidence="9" id="KW-0472">Membrane</keyword>
<feature type="binding site" evidence="7">
    <location>
        <position position="43"/>
    </location>
    <ligand>
        <name>ATP</name>
        <dbReference type="ChEBI" id="CHEBI:30616"/>
    </ligand>
</feature>
<keyword evidence="6 7" id="KW-0067">ATP-binding</keyword>
<feature type="compositionally biased region" description="Pro residues" evidence="8">
    <location>
        <begin position="378"/>
        <end position="388"/>
    </location>
</feature>
<keyword evidence="4 7" id="KW-0547">Nucleotide-binding</keyword>
<feature type="domain" description="Protein kinase" evidence="10">
    <location>
        <begin position="14"/>
        <end position="281"/>
    </location>
</feature>
<dbReference type="EC" id="2.7.11.1" evidence="1"/>
<evidence type="ECO:0000256" key="1">
    <source>
        <dbReference type="ARBA" id="ARBA00012513"/>
    </source>
</evidence>
<dbReference type="Pfam" id="PF00069">
    <property type="entry name" value="Pkinase"/>
    <property type="match status" value="1"/>
</dbReference>
<dbReference type="InterPro" id="IPR011009">
    <property type="entry name" value="Kinase-like_dom_sf"/>
</dbReference>
<feature type="region of interest" description="Disordered" evidence="8">
    <location>
        <begin position="310"/>
        <end position="397"/>
    </location>
</feature>
<reference evidence="12" key="1">
    <citation type="submission" date="2016-10" db="EMBL/GenBank/DDBJ databases">
        <authorList>
            <person name="Varghese N."/>
            <person name="Submissions S."/>
        </authorList>
    </citation>
    <scope>NUCLEOTIDE SEQUENCE [LARGE SCALE GENOMIC DNA]</scope>
    <source>
        <strain evidence="12">CL127</strain>
    </source>
</reference>
<dbReference type="PANTHER" id="PTHR43289">
    <property type="entry name" value="MITOGEN-ACTIVATED PROTEIN KINASE KINASE KINASE 20-RELATED"/>
    <property type="match status" value="1"/>
</dbReference>
<dbReference type="InterPro" id="IPR008271">
    <property type="entry name" value="Ser/Thr_kinase_AS"/>
</dbReference>
<evidence type="ECO:0000256" key="6">
    <source>
        <dbReference type="ARBA" id="ARBA00022840"/>
    </source>
</evidence>
<dbReference type="EMBL" id="FOYR01000002">
    <property type="protein sequence ID" value="SFR50952.1"/>
    <property type="molecule type" value="Genomic_DNA"/>
</dbReference>
<dbReference type="AlphaFoldDB" id="A0A1I6H926"/>
<dbReference type="Proteomes" id="UP000198877">
    <property type="component" value="Unassembled WGS sequence"/>
</dbReference>
<dbReference type="SMART" id="SM00220">
    <property type="entry name" value="S_TKc"/>
    <property type="match status" value="1"/>
</dbReference>
<dbReference type="GO" id="GO:0005524">
    <property type="term" value="F:ATP binding"/>
    <property type="evidence" value="ECO:0007669"/>
    <property type="project" value="UniProtKB-UniRule"/>
</dbReference>
<organism evidence="11 12">
    <name type="scientific">Microbacterium azadirachtae</name>
    <dbReference type="NCBI Taxonomy" id="582680"/>
    <lineage>
        <taxon>Bacteria</taxon>
        <taxon>Bacillati</taxon>
        <taxon>Actinomycetota</taxon>
        <taxon>Actinomycetes</taxon>
        <taxon>Micrococcales</taxon>
        <taxon>Microbacteriaceae</taxon>
        <taxon>Microbacterium</taxon>
    </lineage>
</organism>
<dbReference type="CDD" id="cd14014">
    <property type="entry name" value="STKc_PknB_like"/>
    <property type="match status" value="1"/>
</dbReference>
<evidence type="ECO:0000256" key="2">
    <source>
        <dbReference type="ARBA" id="ARBA00022527"/>
    </source>
</evidence>
<dbReference type="InterPro" id="IPR000719">
    <property type="entry name" value="Prot_kinase_dom"/>
</dbReference>
<protein>
    <recommendedName>
        <fullName evidence="1">non-specific serine/threonine protein kinase</fullName>
        <ecNumber evidence="1">2.7.11.1</ecNumber>
    </recommendedName>
</protein>
<dbReference type="RefSeq" id="WP_245762915.1">
    <property type="nucleotide sequence ID" value="NZ_FOYR01000002.1"/>
</dbReference>
<evidence type="ECO:0000313" key="12">
    <source>
        <dbReference type="Proteomes" id="UP000198877"/>
    </source>
</evidence>
<keyword evidence="9" id="KW-1133">Transmembrane helix</keyword>
<gene>
    <name evidence="11" type="ORF">SAMN04488591_1605</name>
</gene>
<feature type="compositionally biased region" description="Pro residues" evidence="8">
    <location>
        <begin position="327"/>
        <end position="341"/>
    </location>
</feature>
<dbReference type="PROSITE" id="PS00107">
    <property type="entry name" value="PROTEIN_KINASE_ATP"/>
    <property type="match status" value="1"/>
</dbReference>
<keyword evidence="3" id="KW-0808">Transferase</keyword>
<accession>A0A1I6H926</accession>
<keyword evidence="2 11" id="KW-0723">Serine/threonine-protein kinase</keyword>
<dbReference type="Gene3D" id="3.30.200.20">
    <property type="entry name" value="Phosphorylase Kinase, domain 1"/>
    <property type="match status" value="1"/>
</dbReference>
<evidence type="ECO:0000256" key="8">
    <source>
        <dbReference type="SAM" id="MobiDB-lite"/>
    </source>
</evidence>
<dbReference type="Gene3D" id="1.10.510.10">
    <property type="entry name" value="Transferase(Phosphotransferase) domain 1"/>
    <property type="match status" value="1"/>
</dbReference>
<dbReference type="PANTHER" id="PTHR43289:SF6">
    <property type="entry name" value="SERINE_THREONINE-PROTEIN KINASE NEKL-3"/>
    <property type="match status" value="1"/>
</dbReference>
<dbReference type="SUPFAM" id="SSF56112">
    <property type="entry name" value="Protein kinase-like (PK-like)"/>
    <property type="match status" value="1"/>
</dbReference>
<dbReference type="InterPro" id="IPR017441">
    <property type="entry name" value="Protein_kinase_ATP_BS"/>
</dbReference>
<evidence type="ECO:0000256" key="9">
    <source>
        <dbReference type="SAM" id="Phobius"/>
    </source>
</evidence>
<name>A0A1I6H926_9MICO</name>